<dbReference type="AlphaFoldDB" id="A0A5M8QI83"/>
<dbReference type="InterPro" id="IPR051043">
    <property type="entry name" value="Sulfatase_Mod_Factor_Kinase"/>
</dbReference>
<dbReference type="InterPro" id="IPR005532">
    <property type="entry name" value="SUMF_dom"/>
</dbReference>
<comment type="caution">
    <text evidence="2">The sequence shown here is derived from an EMBL/GenBank/DDBJ whole genome shotgun (WGS) entry which is preliminary data.</text>
</comment>
<evidence type="ECO:0000313" key="3">
    <source>
        <dbReference type="EMBL" id="MFA1770751.1"/>
    </source>
</evidence>
<dbReference type="OrthoDB" id="1491336at2"/>
<reference evidence="2 4" key="1">
    <citation type="submission" date="2019-07" db="EMBL/GenBank/DDBJ databases">
        <authorList>
            <person name="Qu J.-H."/>
        </authorList>
    </citation>
    <scope>NUCLEOTIDE SEQUENCE [LARGE SCALE GENOMIC DNA]</scope>
    <source>
        <strain evidence="2 4">MDT1-10-3</strain>
    </source>
</reference>
<dbReference type="Gene3D" id="3.90.1580.10">
    <property type="entry name" value="paralog of FGE (formylglycine-generating enzyme)"/>
    <property type="match status" value="1"/>
</dbReference>
<evidence type="ECO:0000313" key="5">
    <source>
        <dbReference type="Proteomes" id="UP001570846"/>
    </source>
</evidence>
<keyword evidence="5" id="KW-1185">Reference proteome</keyword>
<dbReference type="PANTHER" id="PTHR23150:SF19">
    <property type="entry name" value="FORMYLGLYCINE-GENERATING ENZYME"/>
    <property type="match status" value="1"/>
</dbReference>
<dbReference type="PANTHER" id="PTHR23150">
    <property type="entry name" value="SULFATASE MODIFYING FACTOR 1, 2"/>
    <property type="match status" value="1"/>
</dbReference>
<dbReference type="InterPro" id="IPR016187">
    <property type="entry name" value="CTDL_fold"/>
</dbReference>
<dbReference type="RefSeq" id="WP_149098753.1">
    <property type="nucleotide sequence ID" value="NZ_BMMG01000003.1"/>
</dbReference>
<dbReference type="EMBL" id="JBGOGF010000002">
    <property type="protein sequence ID" value="MFA1770751.1"/>
    <property type="molecule type" value="Genomic_DNA"/>
</dbReference>
<protein>
    <submittedName>
        <fullName evidence="2">Formylglycine-generating enzyme family protein</fullName>
    </submittedName>
</protein>
<proteinExistence type="predicted"/>
<organism evidence="2 4">
    <name type="scientific">Rufibacter glacialis</name>
    <dbReference type="NCBI Taxonomy" id="1259555"/>
    <lineage>
        <taxon>Bacteria</taxon>
        <taxon>Pseudomonadati</taxon>
        <taxon>Bacteroidota</taxon>
        <taxon>Cytophagia</taxon>
        <taxon>Cytophagales</taxon>
        <taxon>Hymenobacteraceae</taxon>
        <taxon>Rufibacter</taxon>
    </lineage>
</organism>
<evidence type="ECO:0000313" key="2">
    <source>
        <dbReference type="EMBL" id="KAA6434811.1"/>
    </source>
</evidence>
<dbReference type="Pfam" id="PF03781">
    <property type="entry name" value="FGE-sulfatase"/>
    <property type="match status" value="1"/>
</dbReference>
<sequence length="378" mass="41925">MKVREVVLVGWVAGSLSFCSQKKEAENPVSPPVSENGQKAACCVSSIPQRFAAQESPLAVTPASDQETGNMVWIDGGTYLMGADNDQARPDEFPKHKVTVNGFWMDATEVTNAQFAKFVEATGYVTTAEKKPDWEEMKQQLPPGTPKPDDNLLVAASLVFQAPAGEVDVRNYATWWVWKENANWRQPHGPGSSIKGKENYPVVHISWHDAQAYCQWAGKRLPTEAEWEWAARGGLKDAVYPWGNEPIDTGAPKANSWQGSFPVKNTKKDGYYHLAPVTAFKPNGYGLYNMAGNVWEWCSDLYHHQYYEMTARPAGVHNPKGPAKSLDPDDPYAPKRVIRGGSFLCNDSYCSGFRVAARMKSTPDSGMEHVGFRCVKDK</sequence>
<dbReference type="SUPFAM" id="SSF56436">
    <property type="entry name" value="C-type lectin-like"/>
    <property type="match status" value="1"/>
</dbReference>
<dbReference type="EMBL" id="VKKZ01000020">
    <property type="protein sequence ID" value="KAA6434811.1"/>
    <property type="molecule type" value="Genomic_DNA"/>
</dbReference>
<dbReference type="InterPro" id="IPR042095">
    <property type="entry name" value="SUMF_sf"/>
</dbReference>
<dbReference type="Proteomes" id="UP001570846">
    <property type="component" value="Unassembled WGS sequence"/>
</dbReference>
<reference evidence="2 4" key="2">
    <citation type="submission" date="2019-09" db="EMBL/GenBank/DDBJ databases">
        <title>A bacterium isolated from glacier soil.</title>
        <authorList>
            <person name="Liu Q."/>
        </authorList>
    </citation>
    <scope>NUCLEOTIDE SEQUENCE [LARGE SCALE GENOMIC DNA]</scope>
    <source>
        <strain evidence="2 4">MDT1-10-3</strain>
    </source>
</reference>
<evidence type="ECO:0000313" key="4">
    <source>
        <dbReference type="Proteomes" id="UP000323866"/>
    </source>
</evidence>
<dbReference type="GO" id="GO:0120147">
    <property type="term" value="F:formylglycine-generating oxidase activity"/>
    <property type="evidence" value="ECO:0007669"/>
    <property type="project" value="TreeGrafter"/>
</dbReference>
<feature type="domain" description="Sulfatase-modifying factor enzyme-like" evidence="1">
    <location>
        <begin position="69"/>
        <end position="376"/>
    </location>
</feature>
<accession>A0A5M8QI83</accession>
<dbReference type="Proteomes" id="UP000323866">
    <property type="component" value="Unassembled WGS sequence"/>
</dbReference>
<evidence type="ECO:0000259" key="1">
    <source>
        <dbReference type="Pfam" id="PF03781"/>
    </source>
</evidence>
<reference evidence="3 5" key="3">
    <citation type="submission" date="2024-08" db="EMBL/GenBank/DDBJ databases">
        <authorList>
            <person name="Wei W."/>
        </authorList>
    </citation>
    <scope>NUCLEOTIDE SEQUENCE [LARGE SCALE GENOMIC DNA]</scope>
    <source>
        <strain evidence="3 5">XU2</strain>
    </source>
</reference>
<name>A0A5M8QI83_9BACT</name>
<gene>
    <name evidence="3" type="ORF">ACD591_05565</name>
    <name evidence="2" type="ORF">FOE74_11620</name>
</gene>